<name>A0A2H1WE52_SPOFR</name>
<sequence>MELGLFPVYGNRLAPYYMGLITQMAKSGCTLYSGITYRNEHLCLACPFGDKRRDVVLAFGLSQAVLFIYFFLFGRNHALISPNLGEARERVRFLLAKNQSVPTPAFRAGAQVNPPGSPQLRIRHSPTGPHLWWSDGSLSSQS</sequence>
<feature type="transmembrane region" description="Helical" evidence="1">
    <location>
        <begin position="55"/>
        <end position="73"/>
    </location>
</feature>
<evidence type="ECO:0000256" key="1">
    <source>
        <dbReference type="SAM" id="Phobius"/>
    </source>
</evidence>
<keyword evidence="1" id="KW-0812">Transmembrane</keyword>
<accession>A0A2H1WE52</accession>
<keyword evidence="1" id="KW-0472">Membrane</keyword>
<dbReference type="AlphaFoldDB" id="A0A2H1WE52"/>
<proteinExistence type="predicted"/>
<evidence type="ECO:0000313" key="2">
    <source>
        <dbReference type="EMBL" id="SOQ50764.1"/>
    </source>
</evidence>
<keyword evidence="1" id="KW-1133">Transmembrane helix</keyword>
<protein>
    <submittedName>
        <fullName evidence="2">SFRICE_033296</fullName>
    </submittedName>
</protein>
<organism evidence="2">
    <name type="scientific">Spodoptera frugiperda</name>
    <name type="common">Fall armyworm</name>
    <dbReference type="NCBI Taxonomy" id="7108"/>
    <lineage>
        <taxon>Eukaryota</taxon>
        <taxon>Metazoa</taxon>
        <taxon>Ecdysozoa</taxon>
        <taxon>Arthropoda</taxon>
        <taxon>Hexapoda</taxon>
        <taxon>Insecta</taxon>
        <taxon>Pterygota</taxon>
        <taxon>Neoptera</taxon>
        <taxon>Endopterygota</taxon>
        <taxon>Lepidoptera</taxon>
        <taxon>Glossata</taxon>
        <taxon>Ditrysia</taxon>
        <taxon>Noctuoidea</taxon>
        <taxon>Noctuidae</taxon>
        <taxon>Amphipyrinae</taxon>
        <taxon>Spodoptera</taxon>
    </lineage>
</organism>
<reference evidence="2" key="1">
    <citation type="submission" date="2016-07" db="EMBL/GenBank/DDBJ databases">
        <authorList>
            <person name="Bretaudeau A."/>
        </authorList>
    </citation>
    <scope>NUCLEOTIDE SEQUENCE</scope>
    <source>
        <strain evidence="2">Rice</strain>
        <tissue evidence="2">Whole body</tissue>
    </source>
</reference>
<gene>
    <name evidence="2" type="ORF">SFRICE_033296</name>
</gene>
<dbReference type="EMBL" id="ODYU01007728">
    <property type="protein sequence ID" value="SOQ50764.1"/>
    <property type="molecule type" value="Genomic_DNA"/>
</dbReference>